<evidence type="ECO:0008006" key="5">
    <source>
        <dbReference type="Google" id="ProtNLM"/>
    </source>
</evidence>
<name>A0A1Y2EZZ6_9FUNG</name>
<feature type="transmembrane region" description="Helical" evidence="1">
    <location>
        <begin position="435"/>
        <end position="457"/>
    </location>
</feature>
<keyword evidence="1" id="KW-0812">Transmembrane</keyword>
<dbReference type="PANTHER" id="PTHR38360">
    <property type="entry name" value="OS03G0120000 PROTEIN"/>
    <property type="match status" value="1"/>
</dbReference>
<dbReference type="Proteomes" id="UP000193920">
    <property type="component" value="Unassembled WGS sequence"/>
</dbReference>
<evidence type="ECO:0000313" key="4">
    <source>
        <dbReference type="Proteomes" id="UP000193920"/>
    </source>
</evidence>
<feature type="signal peptide" evidence="2">
    <location>
        <begin position="1"/>
        <end position="17"/>
    </location>
</feature>
<dbReference type="OrthoDB" id="2130912at2759"/>
<keyword evidence="1" id="KW-1133">Transmembrane helix</keyword>
<dbReference type="EMBL" id="MCOG01000020">
    <property type="protein sequence ID" value="ORY77153.1"/>
    <property type="molecule type" value="Genomic_DNA"/>
</dbReference>
<reference evidence="3 4" key="1">
    <citation type="submission" date="2016-08" db="EMBL/GenBank/DDBJ databases">
        <title>A Parts List for Fungal Cellulosomes Revealed by Comparative Genomics.</title>
        <authorList>
            <consortium name="DOE Joint Genome Institute"/>
            <person name="Haitjema C.H."/>
            <person name="Gilmore S.P."/>
            <person name="Henske J.K."/>
            <person name="Solomon K.V."/>
            <person name="De Groot R."/>
            <person name="Kuo A."/>
            <person name="Mondo S.J."/>
            <person name="Salamov A.A."/>
            <person name="Labutti K."/>
            <person name="Zhao Z."/>
            <person name="Chiniquy J."/>
            <person name="Barry K."/>
            <person name="Brewer H.M."/>
            <person name="Purvine S.O."/>
            <person name="Wright A.T."/>
            <person name="Boxma B."/>
            <person name="Van Alen T."/>
            <person name="Hackstein J.H."/>
            <person name="Baker S.E."/>
            <person name="Grigoriev I.V."/>
            <person name="O'Malley M.A."/>
        </authorList>
    </citation>
    <scope>NUCLEOTIDE SEQUENCE [LARGE SCALE GENOMIC DNA]</scope>
    <source>
        <strain evidence="3 4">G1</strain>
    </source>
</reference>
<protein>
    <recommendedName>
        <fullName evidence="5">Periplasmic binding protein-like II</fullName>
    </recommendedName>
</protein>
<keyword evidence="1" id="KW-0472">Membrane</keyword>
<comment type="caution">
    <text evidence="3">The sequence shown here is derived from an EMBL/GenBank/DDBJ whole genome shotgun (WGS) entry which is preliminary data.</text>
</comment>
<dbReference type="STRING" id="1754190.A0A1Y2EZZ6"/>
<gene>
    <name evidence="3" type="ORF">LY90DRAFT_665413</name>
</gene>
<organism evidence="3 4">
    <name type="scientific">Neocallimastix californiae</name>
    <dbReference type="NCBI Taxonomy" id="1754190"/>
    <lineage>
        <taxon>Eukaryota</taxon>
        <taxon>Fungi</taxon>
        <taxon>Fungi incertae sedis</taxon>
        <taxon>Chytridiomycota</taxon>
        <taxon>Chytridiomycota incertae sedis</taxon>
        <taxon>Neocallimastigomycetes</taxon>
        <taxon>Neocallimastigales</taxon>
        <taxon>Neocallimastigaceae</taxon>
        <taxon>Neocallimastix</taxon>
    </lineage>
</organism>
<keyword evidence="4" id="KW-1185">Reference proteome</keyword>
<evidence type="ECO:0000256" key="2">
    <source>
        <dbReference type="SAM" id="SignalP"/>
    </source>
</evidence>
<dbReference type="AlphaFoldDB" id="A0A1Y2EZZ6"/>
<dbReference type="PANTHER" id="PTHR38360:SF1">
    <property type="entry name" value="F12P19.7"/>
    <property type="match status" value="1"/>
</dbReference>
<dbReference type="SUPFAM" id="SSF53807">
    <property type="entry name" value="Helical backbone' metal receptor"/>
    <property type="match status" value="1"/>
</dbReference>
<evidence type="ECO:0000313" key="3">
    <source>
        <dbReference type="EMBL" id="ORY77153.1"/>
    </source>
</evidence>
<sequence>MLKIILLIFVNLYFVVAHDPQLIFKYANVKYEESNEVQILSINNGTLNYIVIKDEIDDSEGIFRLGIKEKYKDYCNTKCKVFTKPLKNTGIAAREIIRYIELFNPDGKSSLIKYFGGSDVTTGCVYNNAKKLQSTDTSSTVSLDGLFYTDTSASYNFIQNFNDVTIKVGALEEKTPLARAEWLKFISVFYGKEKEAMDLFNHIEESYNCNKLLVQKNKHLLTTMRVVWLSKTSDEDLWVTNDSLYKTELLKDAGAEILTLRENSVENLHEVLNNAHFVIDDTDSSYDNSAMDEFFKNYKYTSKSTKDVNFIKRKNILRNDGARSSNNISAWNEDYLIYPHLVLVDLIYWFHPKLTVSEYFRFEIGDNLYDHHYWFRNIATESPIHMTSNTQCPTHLPDILTQSVCINIDGFYNDYGDYSLFDDEVTVVKNYFLIYWYYIAFGICIIIGISSITYFYLKRKFFKRTNKGFSKKEIYFAYETEEVKNHPYLKMDDINDDDFDDTL</sequence>
<keyword evidence="2" id="KW-0732">Signal</keyword>
<feature type="chain" id="PRO_5012078943" description="Periplasmic binding protein-like II" evidence="2">
    <location>
        <begin position="18"/>
        <end position="503"/>
    </location>
</feature>
<evidence type="ECO:0000256" key="1">
    <source>
        <dbReference type="SAM" id="Phobius"/>
    </source>
</evidence>
<accession>A0A1Y2EZZ6</accession>
<proteinExistence type="predicted"/>